<dbReference type="PRINTS" id="PR00024">
    <property type="entry name" value="HOMEOBOX"/>
</dbReference>
<organism evidence="8 9">
    <name type="scientific">Trichobilharzia regenti</name>
    <name type="common">Nasal bird schistosome</name>
    <dbReference type="NCBI Taxonomy" id="157069"/>
    <lineage>
        <taxon>Eukaryota</taxon>
        <taxon>Metazoa</taxon>
        <taxon>Spiralia</taxon>
        <taxon>Lophotrochozoa</taxon>
        <taxon>Platyhelminthes</taxon>
        <taxon>Trematoda</taxon>
        <taxon>Digenea</taxon>
        <taxon>Strigeidida</taxon>
        <taxon>Schistosomatoidea</taxon>
        <taxon>Schistosomatidae</taxon>
        <taxon>Trichobilharzia</taxon>
    </lineage>
</organism>
<dbReference type="InterPro" id="IPR001356">
    <property type="entry name" value="HD"/>
</dbReference>
<evidence type="ECO:0000313" key="9">
    <source>
        <dbReference type="WBParaSite" id="TREG1_102630.2"/>
    </source>
</evidence>
<dbReference type="InterPro" id="IPR020479">
    <property type="entry name" value="HD_metazoa"/>
</dbReference>
<dbReference type="GO" id="GO:0000978">
    <property type="term" value="F:RNA polymerase II cis-regulatory region sequence-specific DNA binding"/>
    <property type="evidence" value="ECO:0007669"/>
    <property type="project" value="TreeGrafter"/>
</dbReference>
<feature type="domain" description="Homeobox" evidence="7">
    <location>
        <begin position="261"/>
        <end position="321"/>
    </location>
</feature>
<dbReference type="GO" id="GO:0045944">
    <property type="term" value="P:positive regulation of transcription by RNA polymerase II"/>
    <property type="evidence" value="ECO:0007669"/>
    <property type="project" value="UniProtKB-ARBA"/>
</dbReference>
<keyword evidence="8" id="KW-1185">Reference proteome</keyword>
<protein>
    <recommendedName>
        <fullName evidence="7">Homeobox domain-containing protein</fullName>
    </recommendedName>
</protein>
<evidence type="ECO:0000256" key="4">
    <source>
        <dbReference type="PROSITE-ProRule" id="PRU00108"/>
    </source>
</evidence>
<dbReference type="PANTHER" id="PTHR45664:SF12">
    <property type="entry name" value="PANCREAS_DUODENUM HOMEOBOX PROTEIN 1"/>
    <property type="match status" value="1"/>
</dbReference>
<accession>A0AA85IKM9</accession>
<keyword evidence="3 4" id="KW-0539">Nucleus</keyword>
<evidence type="ECO:0000313" key="8">
    <source>
        <dbReference type="Proteomes" id="UP000050795"/>
    </source>
</evidence>
<feature type="compositionally biased region" description="Basic and acidic residues" evidence="6">
    <location>
        <begin position="485"/>
        <end position="497"/>
    </location>
</feature>
<dbReference type="GO" id="GO:0005634">
    <property type="term" value="C:nucleus"/>
    <property type="evidence" value="ECO:0007669"/>
    <property type="project" value="UniProtKB-SubCell"/>
</dbReference>
<evidence type="ECO:0000256" key="2">
    <source>
        <dbReference type="ARBA" id="ARBA00023155"/>
    </source>
</evidence>
<evidence type="ECO:0000256" key="1">
    <source>
        <dbReference type="ARBA" id="ARBA00023125"/>
    </source>
</evidence>
<dbReference type="PROSITE" id="PS50071">
    <property type="entry name" value="HOMEOBOX_2"/>
    <property type="match status" value="1"/>
</dbReference>
<reference evidence="9" key="2">
    <citation type="submission" date="2023-11" db="UniProtKB">
        <authorList>
            <consortium name="WormBaseParasite"/>
        </authorList>
    </citation>
    <scope>IDENTIFICATION</scope>
</reference>
<evidence type="ECO:0000259" key="7">
    <source>
        <dbReference type="PROSITE" id="PS50071"/>
    </source>
</evidence>
<feature type="region of interest" description="Disordered" evidence="6">
    <location>
        <begin position="242"/>
        <end position="266"/>
    </location>
</feature>
<dbReference type="AlphaFoldDB" id="A0AA85IKM9"/>
<dbReference type="InterPro" id="IPR009057">
    <property type="entry name" value="Homeodomain-like_sf"/>
</dbReference>
<name>A0AA85IKM9_TRIRE</name>
<dbReference type="InterPro" id="IPR017970">
    <property type="entry name" value="Homeobox_CS"/>
</dbReference>
<keyword evidence="1 4" id="KW-0238">DNA-binding</keyword>
<feature type="DNA-binding region" description="Homeobox" evidence="4">
    <location>
        <begin position="263"/>
        <end position="322"/>
    </location>
</feature>
<reference evidence="8" key="1">
    <citation type="submission" date="2022-06" db="EMBL/GenBank/DDBJ databases">
        <authorList>
            <person name="Berger JAMES D."/>
            <person name="Berger JAMES D."/>
        </authorList>
    </citation>
    <scope>NUCLEOTIDE SEQUENCE [LARGE SCALE GENOMIC DNA]</scope>
</reference>
<comment type="subcellular location">
    <subcellularLocation>
        <location evidence="4 5">Nucleus</location>
    </subcellularLocation>
</comment>
<keyword evidence="2 4" id="KW-0371">Homeobox</keyword>
<dbReference type="SMART" id="SM00389">
    <property type="entry name" value="HOX"/>
    <property type="match status" value="1"/>
</dbReference>
<dbReference type="Pfam" id="PF00046">
    <property type="entry name" value="Homeodomain"/>
    <property type="match status" value="1"/>
</dbReference>
<dbReference type="Gene3D" id="1.10.10.60">
    <property type="entry name" value="Homeodomain-like"/>
    <property type="match status" value="1"/>
</dbReference>
<dbReference type="CDD" id="cd00086">
    <property type="entry name" value="homeodomain"/>
    <property type="match status" value="1"/>
</dbReference>
<dbReference type="PANTHER" id="PTHR45664">
    <property type="entry name" value="PROTEIN ZERKNUELLT 1-RELATED"/>
    <property type="match status" value="1"/>
</dbReference>
<dbReference type="SUPFAM" id="SSF46689">
    <property type="entry name" value="Homeodomain-like"/>
    <property type="match status" value="1"/>
</dbReference>
<sequence>MQTDLTKLSSMLYENSTANTSTKNLPTLLINHEQQQHNNNNNQESNLIVNKFIMATISDTEKLSKRSKYSSSSNVLTNSTLKSNVCAPPVEFKDATGQTEFQMEQTQESNQYQCFKVNENTLSLSFDSVINQNVEYSLMNKPPFNNYKKVQPSDWTHYGSTLRTNEKQASPICELTSFPYHCYSHRTVHCQPSENFPRNPHNHIHPTYSFHISDEYNESDAEVNFLIVASNKQKTNTDNITSTTLINTNSSSNSSNSNLGKRSKRARTAYTQTQLLELEKEFWYSQYLCRPRRIEIASALKLSEKQIKVWFQNRRMKFKRQKHSENAYLSTNCETTDMQSLFTRSRFSTPCHYSVSGIGVSSESRSSLWFNPNSQIHSHNSCRYLKSNAETTEECVTETYLNKLNSETVSLNREMHKTATLISNSFPCRSNIQFPSDSNINQANESGSINGISLPIDTCSSYYNDVCQKAVRNEEYHSRNQSPYAKHEDKQSHKHENETEMNPYITQNFFQQYPYNYENHLSEFNLSGRTLSRDEELSSNN</sequence>
<proteinExistence type="predicted"/>
<dbReference type="WBParaSite" id="TREG1_102630.2">
    <property type="protein sequence ID" value="TREG1_102630.2"/>
    <property type="gene ID" value="TREG1_102630"/>
</dbReference>
<dbReference type="GO" id="GO:0000981">
    <property type="term" value="F:DNA-binding transcription factor activity, RNA polymerase II-specific"/>
    <property type="evidence" value="ECO:0007669"/>
    <property type="project" value="InterPro"/>
</dbReference>
<evidence type="ECO:0000256" key="3">
    <source>
        <dbReference type="ARBA" id="ARBA00023242"/>
    </source>
</evidence>
<dbReference type="PROSITE" id="PS00027">
    <property type="entry name" value="HOMEOBOX_1"/>
    <property type="match status" value="1"/>
</dbReference>
<evidence type="ECO:0000256" key="6">
    <source>
        <dbReference type="SAM" id="MobiDB-lite"/>
    </source>
</evidence>
<evidence type="ECO:0000256" key="5">
    <source>
        <dbReference type="RuleBase" id="RU000682"/>
    </source>
</evidence>
<feature type="compositionally biased region" description="Low complexity" evidence="6">
    <location>
        <begin position="242"/>
        <end position="259"/>
    </location>
</feature>
<dbReference type="Proteomes" id="UP000050795">
    <property type="component" value="Unassembled WGS sequence"/>
</dbReference>
<feature type="region of interest" description="Disordered" evidence="6">
    <location>
        <begin position="474"/>
        <end position="497"/>
    </location>
</feature>